<dbReference type="GO" id="GO:0004222">
    <property type="term" value="F:metalloendopeptidase activity"/>
    <property type="evidence" value="ECO:0007669"/>
    <property type="project" value="TreeGrafter"/>
</dbReference>
<dbReference type="Gene3D" id="2.70.70.10">
    <property type="entry name" value="Glucose Permease (Domain IIA)"/>
    <property type="match status" value="1"/>
</dbReference>
<dbReference type="Pfam" id="PF01551">
    <property type="entry name" value="Peptidase_M23"/>
    <property type="match status" value="1"/>
</dbReference>
<dbReference type="Proteomes" id="UP000251634">
    <property type="component" value="Unassembled WGS sequence"/>
</dbReference>
<evidence type="ECO:0000256" key="3">
    <source>
        <dbReference type="SAM" id="SignalP"/>
    </source>
</evidence>
<dbReference type="SUPFAM" id="SSF51261">
    <property type="entry name" value="Duplicated hybrid motif"/>
    <property type="match status" value="1"/>
</dbReference>
<protein>
    <submittedName>
        <fullName evidence="5">M23 family peptidase</fullName>
    </submittedName>
</protein>
<sequence>MEQIRKFLQGKGFALVLAACLLAAAAAGVWAVQTVRGELQKNLDGLRDPASSARTAPGIDEGLDLTTPDEEDSTEWQQPTAPAANSVANVPKASSSTAPSGGAGGSSGASSGSAGVREPSALQTESAPASSSAAPASTRPVSGRILNAYSGDELVYNKTLGDWRTHNGIDYAAAKGEKVSAPAAGKVTLAGADGSWGPTVAIEDASGQLWRISGMADLKVKAGDTVTAGQALGTVGSVSCECAEDSHIHLEVKQGEKYLDPAKVMQ</sequence>
<dbReference type="CDD" id="cd12797">
    <property type="entry name" value="M23_peptidase"/>
    <property type="match status" value="1"/>
</dbReference>
<dbReference type="AlphaFoldDB" id="A0A329TN16"/>
<dbReference type="InterPro" id="IPR011055">
    <property type="entry name" value="Dup_hybrid_motif"/>
</dbReference>
<feature type="signal peptide" evidence="3">
    <location>
        <begin position="1"/>
        <end position="31"/>
    </location>
</feature>
<feature type="chain" id="PRO_5038404848" evidence="3">
    <location>
        <begin position="32"/>
        <end position="266"/>
    </location>
</feature>
<reference evidence="5 6" key="1">
    <citation type="submission" date="2018-02" db="EMBL/GenBank/DDBJ databases">
        <title>Complete genome sequencing of Faecalibacterium prausnitzii strains isolated from the human gut.</title>
        <authorList>
            <person name="Fitzgerald B.C."/>
            <person name="Shkoporov A.N."/>
            <person name="Ross P.R."/>
            <person name="Hill C."/>
        </authorList>
    </citation>
    <scope>NUCLEOTIDE SEQUENCE [LARGE SCALE GENOMIC DNA]</scope>
    <source>
        <strain evidence="5 6">APC942/8-14-2</strain>
    </source>
</reference>
<comment type="caution">
    <text evidence="5">The sequence shown here is derived from an EMBL/GenBank/DDBJ whole genome shotgun (WGS) entry which is preliminary data.</text>
</comment>
<name>A0A329TN16_9FIRM</name>
<keyword evidence="1 3" id="KW-0732">Signal</keyword>
<dbReference type="PANTHER" id="PTHR21666:SF289">
    <property type="entry name" value="L-ALA--D-GLU ENDOPEPTIDASE"/>
    <property type="match status" value="1"/>
</dbReference>
<evidence type="ECO:0000256" key="2">
    <source>
        <dbReference type="SAM" id="MobiDB-lite"/>
    </source>
</evidence>
<feature type="compositionally biased region" description="Acidic residues" evidence="2">
    <location>
        <begin position="61"/>
        <end position="74"/>
    </location>
</feature>
<dbReference type="InterPro" id="IPR050570">
    <property type="entry name" value="Cell_wall_metabolism_enzyme"/>
</dbReference>
<dbReference type="EMBL" id="PRKZ01000002">
    <property type="protein sequence ID" value="RAW51157.1"/>
    <property type="molecule type" value="Genomic_DNA"/>
</dbReference>
<feature type="region of interest" description="Disordered" evidence="2">
    <location>
        <begin position="44"/>
        <end position="139"/>
    </location>
</feature>
<accession>A0A329TN16</accession>
<gene>
    <name evidence="5" type="ORF">C4N25_03925</name>
</gene>
<proteinExistence type="predicted"/>
<evidence type="ECO:0000313" key="6">
    <source>
        <dbReference type="Proteomes" id="UP000251634"/>
    </source>
</evidence>
<feature type="compositionally biased region" description="Low complexity" evidence="2">
    <location>
        <begin position="126"/>
        <end position="137"/>
    </location>
</feature>
<feature type="domain" description="M23ase beta-sheet core" evidence="4">
    <location>
        <begin position="165"/>
        <end position="261"/>
    </location>
</feature>
<dbReference type="PANTHER" id="PTHR21666">
    <property type="entry name" value="PEPTIDASE-RELATED"/>
    <property type="match status" value="1"/>
</dbReference>
<dbReference type="InterPro" id="IPR016047">
    <property type="entry name" value="M23ase_b-sheet_dom"/>
</dbReference>
<evidence type="ECO:0000313" key="5">
    <source>
        <dbReference type="EMBL" id="RAW51157.1"/>
    </source>
</evidence>
<dbReference type="RefSeq" id="WP_112115058.1">
    <property type="nucleotide sequence ID" value="NZ_PRKZ01000002.1"/>
</dbReference>
<organism evidence="5 6">
    <name type="scientific">Faecalibacterium prausnitzii</name>
    <dbReference type="NCBI Taxonomy" id="853"/>
    <lineage>
        <taxon>Bacteria</taxon>
        <taxon>Bacillati</taxon>
        <taxon>Bacillota</taxon>
        <taxon>Clostridia</taxon>
        <taxon>Eubacteriales</taxon>
        <taxon>Oscillospiraceae</taxon>
        <taxon>Faecalibacterium</taxon>
    </lineage>
</organism>
<evidence type="ECO:0000256" key="1">
    <source>
        <dbReference type="ARBA" id="ARBA00022729"/>
    </source>
</evidence>
<evidence type="ECO:0000259" key="4">
    <source>
        <dbReference type="Pfam" id="PF01551"/>
    </source>
</evidence>